<protein>
    <submittedName>
        <fullName evidence="1">Uncharacterized protein</fullName>
    </submittedName>
</protein>
<dbReference type="AlphaFoldDB" id="A0A5M9LFN7"/>
<dbReference type="Proteomes" id="UP000245464">
    <property type="component" value="Chromosome 1"/>
</dbReference>
<accession>A0A5M9LFN7</accession>
<evidence type="ECO:0000313" key="1">
    <source>
        <dbReference type="EMBL" id="KAF7575830.1"/>
    </source>
</evidence>
<gene>
    <name evidence="1" type="ORF">PtrM4_000700</name>
</gene>
<dbReference type="GeneID" id="90953787"/>
<organism evidence="1 2">
    <name type="scientific">Pyrenophora tritici-repentis</name>
    <dbReference type="NCBI Taxonomy" id="45151"/>
    <lineage>
        <taxon>Eukaryota</taxon>
        <taxon>Fungi</taxon>
        <taxon>Dikarya</taxon>
        <taxon>Ascomycota</taxon>
        <taxon>Pezizomycotina</taxon>
        <taxon>Dothideomycetes</taxon>
        <taxon>Pleosporomycetidae</taxon>
        <taxon>Pleosporales</taxon>
        <taxon>Pleosporineae</taxon>
        <taxon>Pleosporaceae</taxon>
        <taxon>Pyrenophora</taxon>
    </lineage>
</organism>
<name>A0A5M9LFN7_9PLEO</name>
<proteinExistence type="predicted"/>
<reference evidence="1 2" key="1">
    <citation type="journal article" date="2018" name="BMC Genomics">
        <title>Comparative genomics of the wheat fungal pathogen Pyrenophora tritici-repentis reveals chromosomal variations and genome plasticity.</title>
        <authorList>
            <person name="Moolhuijzen P."/>
            <person name="See P.T."/>
            <person name="Hane J.K."/>
            <person name="Shi G."/>
            <person name="Liu Z."/>
            <person name="Oliver R.P."/>
            <person name="Moffat C.S."/>
        </authorList>
    </citation>
    <scope>NUCLEOTIDE SEQUENCE [LARGE SCALE GENOMIC DNA]</scope>
    <source>
        <strain evidence="1">M4</strain>
    </source>
</reference>
<dbReference type="RefSeq" id="XP_065964764.1">
    <property type="nucleotide sequence ID" value="XM_066102562.1"/>
</dbReference>
<comment type="caution">
    <text evidence="1">The sequence shown here is derived from an EMBL/GenBank/DDBJ whole genome shotgun (WGS) entry which is preliminary data.</text>
</comment>
<evidence type="ECO:0000313" key="2">
    <source>
        <dbReference type="Proteomes" id="UP000245464"/>
    </source>
</evidence>
<dbReference type="KEGG" id="ptrr:90953787"/>
<dbReference type="EMBL" id="NQIK02000001">
    <property type="protein sequence ID" value="KAF7575830.1"/>
    <property type="molecule type" value="Genomic_DNA"/>
</dbReference>
<sequence>MFAGFRITIVRTAISTFNPPRPLPAVIDRRSRAAAARWYHSTTATFAKPSPEGTFVNKKVVIAIGDPGEAYVLIPAEIGYAL</sequence>